<protein>
    <submittedName>
        <fullName evidence="2">Uncharacterized protein</fullName>
    </submittedName>
</protein>
<comment type="caution">
    <text evidence="2">The sequence shown here is derived from an EMBL/GenBank/DDBJ whole genome shotgun (WGS) entry which is preliminary data.</text>
</comment>
<organism evidence="2 3">
    <name type="scientific">Rhodotorula paludigena</name>
    <dbReference type="NCBI Taxonomy" id="86838"/>
    <lineage>
        <taxon>Eukaryota</taxon>
        <taxon>Fungi</taxon>
        <taxon>Dikarya</taxon>
        <taxon>Basidiomycota</taxon>
        <taxon>Pucciniomycotina</taxon>
        <taxon>Microbotryomycetes</taxon>
        <taxon>Sporidiobolales</taxon>
        <taxon>Sporidiobolaceae</taxon>
        <taxon>Rhodotorula</taxon>
    </lineage>
</organism>
<dbReference type="PANTHER" id="PTHR33558">
    <property type="entry name" value="GLUTAREDOXIN-LIKE PROTEIN C5ORF63 HOMOLOG"/>
    <property type="match status" value="1"/>
</dbReference>
<dbReference type="SUPFAM" id="SSF52833">
    <property type="entry name" value="Thioredoxin-like"/>
    <property type="match status" value="1"/>
</dbReference>
<feature type="region of interest" description="Disordered" evidence="1">
    <location>
        <begin position="120"/>
        <end position="152"/>
    </location>
</feature>
<evidence type="ECO:0000256" key="1">
    <source>
        <dbReference type="SAM" id="MobiDB-lite"/>
    </source>
</evidence>
<dbReference type="AlphaFoldDB" id="A0AAV5GED4"/>
<proteinExistence type="predicted"/>
<name>A0AAV5GED4_9BASI</name>
<feature type="compositionally biased region" description="Pro residues" evidence="1">
    <location>
        <begin position="386"/>
        <end position="418"/>
    </location>
</feature>
<feature type="region of interest" description="Disordered" evidence="1">
    <location>
        <begin position="483"/>
        <end position="509"/>
    </location>
</feature>
<reference evidence="2 3" key="1">
    <citation type="submission" date="2021-12" db="EMBL/GenBank/DDBJ databases">
        <title>High titer production of polyol ester of fatty acids by Rhodotorula paludigena BS15 towards product separation-free biomass refinery.</title>
        <authorList>
            <person name="Mano J."/>
            <person name="Ono H."/>
            <person name="Tanaka T."/>
            <person name="Naito K."/>
            <person name="Sushida H."/>
            <person name="Ike M."/>
            <person name="Tokuyasu K."/>
            <person name="Kitaoka M."/>
        </authorList>
    </citation>
    <scope>NUCLEOTIDE SEQUENCE [LARGE SCALE GENOMIC DNA]</scope>
    <source>
        <strain evidence="2 3">BS15</strain>
    </source>
</reference>
<feature type="region of interest" description="Disordered" evidence="1">
    <location>
        <begin position="368"/>
        <end position="420"/>
    </location>
</feature>
<keyword evidence="3" id="KW-1185">Reference proteome</keyword>
<gene>
    <name evidence="2" type="ORF">Rhopal_000649-T1</name>
</gene>
<sequence length="509" mass="56135">MPPGPLRLPTLTLFGKTRNCSLCDVAKADLEDVRKVAPFHWNFYDIAKQGADDDLEYERTAWRRLYQYDIPVLHLSADDSLDSLAGRKGYGGRVMKHRIDKDKLAQLVREWTEKLNQETVPKQQVIDREYRKRMRTASPESSRPRTKSPPLYLETASPSAIVDDSHYASFGLGFSYDYFSLSSHLPILGEARTPSPPPSDAAAPTNLNHLIPARTCFNCLAPDHSLQSCPFRHDSISIAANRASYHAQRASALSSTRATSGSGTPQRLTAGPSAPSARSRALECWARFRPGVVGPELRAAVAGERAFETDEYPFARMRERILELTQDEADDEIEDLDDVDDLEIYGVDGASALPDSASETLAAPLSIAATEPASSSPSASPSASRTPPPPPPADVPPPPPPPSSPPPAPPQSAPPPLPLVRLADYRTPLFSSSTHFLAPSRAETWEAMHEALARVPPPRELVERRRREWERWRKDRDAWERELGAQRKRAEAGDEEEEMELASASSEAG</sequence>
<dbReference type="PANTHER" id="PTHR33558:SF1">
    <property type="entry name" value="GLUTAREDOXIN-LIKE PROTEIN C5ORF63 HOMOLOG"/>
    <property type="match status" value="1"/>
</dbReference>
<dbReference type="Gene3D" id="3.40.30.10">
    <property type="entry name" value="Glutaredoxin"/>
    <property type="match status" value="1"/>
</dbReference>
<feature type="compositionally biased region" description="Low complexity" evidence="1">
    <location>
        <begin position="250"/>
        <end position="264"/>
    </location>
</feature>
<dbReference type="Pfam" id="PF05768">
    <property type="entry name" value="Glrx-like"/>
    <property type="match status" value="1"/>
</dbReference>
<dbReference type="Proteomes" id="UP001342314">
    <property type="component" value="Unassembled WGS sequence"/>
</dbReference>
<evidence type="ECO:0000313" key="2">
    <source>
        <dbReference type="EMBL" id="GJN87694.1"/>
    </source>
</evidence>
<dbReference type="InterPro" id="IPR036249">
    <property type="entry name" value="Thioredoxin-like_sf"/>
</dbReference>
<feature type="compositionally biased region" description="Basic and acidic residues" evidence="1">
    <location>
        <begin position="483"/>
        <end position="492"/>
    </location>
</feature>
<feature type="region of interest" description="Disordered" evidence="1">
    <location>
        <begin position="250"/>
        <end position="275"/>
    </location>
</feature>
<dbReference type="EMBL" id="BQKY01000002">
    <property type="protein sequence ID" value="GJN87694.1"/>
    <property type="molecule type" value="Genomic_DNA"/>
</dbReference>
<dbReference type="InterPro" id="IPR008554">
    <property type="entry name" value="Glutaredoxin-like"/>
</dbReference>
<evidence type="ECO:0000313" key="3">
    <source>
        <dbReference type="Proteomes" id="UP001342314"/>
    </source>
</evidence>
<accession>A0AAV5GED4</accession>
<dbReference type="InterPro" id="IPR052565">
    <property type="entry name" value="Glutaredoxin-like_YDR286C"/>
</dbReference>
<feature type="compositionally biased region" description="Low complexity" evidence="1">
    <location>
        <begin position="372"/>
        <end position="385"/>
    </location>
</feature>